<dbReference type="AlphaFoldDB" id="A0AAD4IY20"/>
<dbReference type="Proteomes" id="UP001190926">
    <property type="component" value="Unassembled WGS sequence"/>
</dbReference>
<dbReference type="InterPro" id="IPR050651">
    <property type="entry name" value="Plant_Cytochrome_P450_Monoox"/>
</dbReference>
<keyword evidence="3 8" id="KW-0349">Heme</keyword>
<evidence type="ECO:0008006" key="13">
    <source>
        <dbReference type="Google" id="ProtNLM"/>
    </source>
</evidence>
<comment type="cofactor">
    <cofactor evidence="8">
        <name>heme</name>
        <dbReference type="ChEBI" id="CHEBI:30413"/>
    </cofactor>
</comment>
<dbReference type="PANTHER" id="PTHR47947">
    <property type="entry name" value="CYTOCHROME P450 82C3-RELATED"/>
    <property type="match status" value="1"/>
</dbReference>
<dbReference type="InterPro" id="IPR002401">
    <property type="entry name" value="Cyt_P450_E_grp-I"/>
</dbReference>
<evidence type="ECO:0000256" key="6">
    <source>
        <dbReference type="ARBA" id="ARBA00023004"/>
    </source>
</evidence>
<sequence length="512" mass="58004">MENQSYLLLLLPIPFVFSILIFKLYSSSSHQSHNSPPTPLALPVIGHLHLIKNPLHLSLASLSSRYGPIFSLRLGCRSFLVVSSPSAVEECFTKNDIVFANRPYSMAGDCLTYNYASFTWSPYGHLWRILRRLSVVELFSSHTLQKSAIIREQEMAKVVGALHKIYKNSGQKVDLNTLISTYSFNIVMRSLTGKGFVGEEEIGSEAGKETIQRIRELFAPSLLLGMCDYFPVLRWIGYKGMERNMMLLHKKRDEFLQRLVDEIRAKNNANGERKRSNFIEALLSVQAEEPEFYSDDIIKSFLLVMLSAGADTSSVTLEWAMSRLLTQPEEMQKLREEIDENVGHDRLIKDSDLPKLPYLRCVVNETLRLHPAAPLLLPHFSSEECVVAGYSIPRGTILMVNAWAMHRDPNLWDEPDKFNPERFKAAETEEKGQKFVPFGIGRRACPGAAMALRTVSLALGAFVQCFEWEKPTDHVELDFNASLKVTLHKSNPLQAVCILQNQTRLRLDASLL</sequence>
<keyword evidence="6 8" id="KW-0408">Iron</keyword>
<dbReference type="InterPro" id="IPR017972">
    <property type="entry name" value="Cyt_P450_CS"/>
</dbReference>
<keyword evidence="10" id="KW-0812">Transmembrane</keyword>
<dbReference type="GO" id="GO:0016705">
    <property type="term" value="F:oxidoreductase activity, acting on paired donors, with incorporation or reduction of molecular oxygen"/>
    <property type="evidence" value="ECO:0007669"/>
    <property type="project" value="InterPro"/>
</dbReference>
<dbReference type="InterPro" id="IPR036396">
    <property type="entry name" value="Cyt_P450_sf"/>
</dbReference>
<keyword evidence="10" id="KW-0472">Membrane</keyword>
<dbReference type="PRINTS" id="PR00385">
    <property type="entry name" value="P450"/>
</dbReference>
<dbReference type="GO" id="GO:0005506">
    <property type="term" value="F:iron ion binding"/>
    <property type="evidence" value="ECO:0007669"/>
    <property type="project" value="InterPro"/>
</dbReference>
<dbReference type="PROSITE" id="PS00086">
    <property type="entry name" value="CYTOCHROME_P450"/>
    <property type="match status" value="1"/>
</dbReference>
<keyword evidence="5 9" id="KW-0560">Oxidoreductase</keyword>
<comment type="similarity">
    <text evidence="2 9">Belongs to the cytochrome P450 family.</text>
</comment>
<comment type="subcellular location">
    <subcellularLocation>
        <location evidence="1">Membrane</location>
        <topology evidence="1">Single-pass membrane protein</topology>
    </subcellularLocation>
</comment>
<dbReference type="GO" id="GO:0020037">
    <property type="term" value="F:heme binding"/>
    <property type="evidence" value="ECO:0007669"/>
    <property type="project" value="InterPro"/>
</dbReference>
<dbReference type="PANTHER" id="PTHR47947:SF13">
    <property type="entry name" value="CYTOCHROME P450, FAMILY 81, SUBFAMILY K, POLYPEPTIDE 1-RELATED"/>
    <property type="match status" value="1"/>
</dbReference>
<evidence type="ECO:0000256" key="4">
    <source>
        <dbReference type="ARBA" id="ARBA00022723"/>
    </source>
</evidence>
<keyword evidence="7 9" id="KW-0503">Monooxygenase</keyword>
<proteinExistence type="inferred from homology"/>
<keyword evidence="12" id="KW-1185">Reference proteome</keyword>
<evidence type="ECO:0000256" key="5">
    <source>
        <dbReference type="ARBA" id="ARBA00023002"/>
    </source>
</evidence>
<dbReference type="Pfam" id="PF00067">
    <property type="entry name" value="p450"/>
    <property type="match status" value="1"/>
</dbReference>
<keyword evidence="10" id="KW-1133">Transmembrane helix</keyword>
<reference evidence="11 12" key="1">
    <citation type="journal article" date="2021" name="Nat. Commun.">
        <title>Incipient diploidization of the medicinal plant Perilla within 10,000 years.</title>
        <authorList>
            <person name="Zhang Y."/>
            <person name="Shen Q."/>
            <person name="Leng L."/>
            <person name="Zhang D."/>
            <person name="Chen S."/>
            <person name="Shi Y."/>
            <person name="Ning Z."/>
            <person name="Chen S."/>
        </authorList>
    </citation>
    <scope>NUCLEOTIDE SEQUENCE [LARGE SCALE GENOMIC DNA]</scope>
    <source>
        <strain evidence="12">cv. PC099</strain>
    </source>
</reference>
<evidence type="ECO:0000256" key="8">
    <source>
        <dbReference type="PIRSR" id="PIRSR602401-1"/>
    </source>
</evidence>
<dbReference type="GO" id="GO:0004497">
    <property type="term" value="F:monooxygenase activity"/>
    <property type="evidence" value="ECO:0007669"/>
    <property type="project" value="UniProtKB-KW"/>
</dbReference>
<dbReference type="Gene3D" id="1.10.630.10">
    <property type="entry name" value="Cytochrome P450"/>
    <property type="match status" value="1"/>
</dbReference>
<evidence type="ECO:0000256" key="1">
    <source>
        <dbReference type="ARBA" id="ARBA00004167"/>
    </source>
</evidence>
<comment type="caution">
    <text evidence="11">The sequence shown here is derived from an EMBL/GenBank/DDBJ whole genome shotgun (WGS) entry which is preliminary data.</text>
</comment>
<dbReference type="InterPro" id="IPR001128">
    <property type="entry name" value="Cyt_P450"/>
</dbReference>
<dbReference type="PRINTS" id="PR00463">
    <property type="entry name" value="EP450I"/>
</dbReference>
<gene>
    <name evidence="11" type="ORF">C2S53_008912</name>
</gene>
<name>A0AAD4IY20_PERFH</name>
<evidence type="ECO:0000256" key="2">
    <source>
        <dbReference type="ARBA" id="ARBA00010617"/>
    </source>
</evidence>
<evidence type="ECO:0000256" key="7">
    <source>
        <dbReference type="ARBA" id="ARBA00023033"/>
    </source>
</evidence>
<feature type="binding site" description="axial binding residue" evidence="8">
    <location>
        <position position="445"/>
    </location>
    <ligand>
        <name>heme</name>
        <dbReference type="ChEBI" id="CHEBI:30413"/>
    </ligand>
    <ligandPart>
        <name>Fe</name>
        <dbReference type="ChEBI" id="CHEBI:18248"/>
    </ligandPart>
</feature>
<evidence type="ECO:0000313" key="12">
    <source>
        <dbReference type="Proteomes" id="UP001190926"/>
    </source>
</evidence>
<dbReference type="EMBL" id="SDAM02000809">
    <property type="protein sequence ID" value="KAH6823486.1"/>
    <property type="molecule type" value="Genomic_DNA"/>
</dbReference>
<dbReference type="FunFam" id="1.10.630.10:FF:000081">
    <property type="entry name" value="Cytochrome P450 CYP81N5"/>
    <property type="match status" value="1"/>
</dbReference>
<dbReference type="GO" id="GO:0016020">
    <property type="term" value="C:membrane"/>
    <property type="evidence" value="ECO:0007669"/>
    <property type="project" value="UniProtKB-SubCell"/>
</dbReference>
<dbReference type="SUPFAM" id="SSF48264">
    <property type="entry name" value="Cytochrome P450"/>
    <property type="match status" value="1"/>
</dbReference>
<evidence type="ECO:0000256" key="10">
    <source>
        <dbReference type="SAM" id="Phobius"/>
    </source>
</evidence>
<evidence type="ECO:0000256" key="3">
    <source>
        <dbReference type="ARBA" id="ARBA00022617"/>
    </source>
</evidence>
<dbReference type="CDD" id="cd20653">
    <property type="entry name" value="CYP81"/>
    <property type="match status" value="1"/>
</dbReference>
<feature type="transmembrane region" description="Helical" evidence="10">
    <location>
        <begin position="6"/>
        <end position="25"/>
    </location>
</feature>
<keyword evidence="4 8" id="KW-0479">Metal-binding</keyword>
<evidence type="ECO:0000256" key="9">
    <source>
        <dbReference type="RuleBase" id="RU000461"/>
    </source>
</evidence>
<evidence type="ECO:0000313" key="11">
    <source>
        <dbReference type="EMBL" id="KAH6823486.1"/>
    </source>
</evidence>
<accession>A0AAD4IY20</accession>
<organism evidence="11 12">
    <name type="scientific">Perilla frutescens var. hirtella</name>
    <name type="common">Perilla citriodora</name>
    <name type="synonym">Perilla setoyensis</name>
    <dbReference type="NCBI Taxonomy" id="608512"/>
    <lineage>
        <taxon>Eukaryota</taxon>
        <taxon>Viridiplantae</taxon>
        <taxon>Streptophyta</taxon>
        <taxon>Embryophyta</taxon>
        <taxon>Tracheophyta</taxon>
        <taxon>Spermatophyta</taxon>
        <taxon>Magnoliopsida</taxon>
        <taxon>eudicotyledons</taxon>
        <taxon>Gunneridae</taxon>
        <taxon>Pentapetalae</taxon>
        <taxon>asterids</taxon>
        <taxon>lamiids</taxon>
        <taxon>Lamiales</taxon>
        <taxon>Lamiaceae</taxon>
        <taxon>Nepetoideae</taxon>
        <taxon>Elsholtzieae</taxon>
        <taxon>Perilla</taxon>
    </lineage>
</organism>
<protein>
    <recommendedName>
        <fullName evidence="13">Cytochrome P450</fullName>
    </recommendedName>
</protein>